<dbReference type="SUPFAM" id="SSF52047">
    <property type="entry name" value="RNI-like"/>
    <property type="match status" value="2"/>
</dbReference>
<dbReference type="Pfam" id="PF13516">
    <property type="entry name" value="LRR_6"/>
    <property type="match status" value="2"/>
</dbReference>
<evidence type="ECO:0000313" key="4">
    <source>
        <dbReference type="Proteomes" id="UP000650467"/>
    </source>
</evidence>
<feature type="region of interest" description="Disordered" evidence="2">
    <location>
        <begin position="493"/>
        <end position="515"/>
    </location>
</feature>
<feature type="compositionally biased region" description="Low complexity" evidence="2">
    <location>
        <begin position="703"/>
        <end position="730"/>
    </location>
</feature>
<feature type="compositionally biased region" description="Gly residues" evidence="2">
    <location>
        <begin position="493"/>
        <end position="505"/>
    </location>
</feature>
<evidence type="ECO:0000313" key="3">
    <source>
        <dbReference type="EMBL" id="KAG2435943.1"/>
    </source>
</evidence>
<keyword evidence="4" id="KW-1185">Reference proteome</keyword>
<evidence type="ECO:0000256" key="1">
    <source>
        <dbReference type="ARBA" id="ARBA00004430"/>
    </source>
</evidence>
<dbReference type="Proteomes" id="UP000650467">
    <property type="component" value="Unassembled WGS sequence"/>
</dbReference>
<comment type="subcellular location">
    <subcellularLocation>
        <location evidence="1">Cytoplasm</location>
        <location evidence="1">Cytoskeleton</location>
        <location evidence="1">Cilium axoneme</location>
    </subcellularLocation>
</comment>
<name>A0A835W3I6_CHLIN</name>
<dbReference type="InterPro" id="IPR006553">
    <property type="entry name" value="Leu-rich_rpt_Cys-con_subtyp"/>
</dbReference>
<comment type="caution">
    <text evidence="3">The sequence shown here is derived from an EMBL/GenBank/DDBJ whole genome shotgun (WGS) entry which is preliminary data.</text>
</comment>
<sequence>MTCNVSSLQELAVSALVKELSRDSCIDTVAVPPELARRVAEVAPLEARWSLLTQLAHLGTLSGDTWRELWTSDFESFAGGLNLSVAGCPLVTASDLTAVALRCGTSQPPPGAMPTADAVPLAGAGARATPAECYAARNVGAATAAAVDAGCGDQGARPTGDSRGAVAGGVSVLPLTPLMCTAAGLSQLKSISLHGCHHSTDADMQQLLRLLTCDSPGGGGAGGCGLRALDVSSCHQLGNAAVAAVAAALGGCLTSLDISNCWQVTDVAALSLCRQLRTLRMSGCWQLALAGPCCDTSPAPDAAAGGLPPARALAALLAALLPTLTELDLSGIPQLCDADLQPLWLPIGGGGSGSAGGSSGGAAGPSGAKAPAHGCLVACSLSGTAISSDLPPRLAAACPALAHWRLSGCRNLDGCAVLVAARDRAAAHQPPQPRIPPPPAPWLTLAAADLGGWEEEPEVVMSAGVLEEVAAVAAAAAEAAAAALVPAAPAAGAGGGHVQDGGAGSSGSIAGREAAPSGPGAISVEALAAAGMVEDLFELGAAAAAAVASGAPGGGGGGFGGTRSAMAVAAAAPGTALRQLTSLDLSRTPQVSSMTAARLAACCGPSLTSLTLAGCTALGDEGLAHLAEQLTAAAGAAAAAAVGPGAGAGIAAPPGLAPAGAGPAPGAGGTGQRLVSLDLTDCAPPRGVGRARVPGSAFFRPPAAGAGPSAAGHTGTSASGLGVSGGLRYHSGGGGSSSATHKQPRRGGITDRGIADLLLALHRGTAPTTGAVAAGSEISPASVGGAGIGAGGDGSGWGLRSLSLGGTAAGEGALRAASGLTRLELQGCRGVADLALLQALEHCPDLRVLKLWMCALVGGGPGRWRRQPCSCCSGSCRRQQLNSQGVTQHPAAAGAAPAPPLHAAGCAALGSPLWALTYLDLASPSGAKVGGTVSPGAAGTGTKATVCSVAGVRGGGSGEGSGPAGVSDAMLISLAAACPLLRTVRLRGVTAVSDAGVMNLLLGCRLLRRLCVAGAPAVTDATLALALQLASAAIAGNGDVAVERGAAGNELRCRPWCGDHEYKLSPHGSGAALGAGSSSGSSSGGGRPPGSLLHLELPGCSAITGGGCSAVVNCCRPHWQAFCVVACTLPN</sequence>
<reference evidence="3" key="1">
    <citation type="journal article" date="2020" name="bioRxiv">
        <title>Comparative genomics of Chlamydomonas.</title>
        <authorList>
            <person name="Craig R.J."/>
            <person name="Hasan A.R."/>
            <person name="Ness R.W."/>
            <person name="Keightley P.D."/>
        </authorList>
    </citation>
    <scope>NUCLEOTIDE SEQUENCE</scope>
    <source>
        <strain evidence="3">SAG 7.73</strain>
    </source>
</reference>
<protein>
    <submittedName>
        <fullName evidence="3">Uncharacterized protein</fullName>
    </submittedName>
</protein>
<dbReference type="InterPro" id="IPR050648">
    <property type="entry name" value="F-box_LRR-repeat"/>
</dbReference>
<feature type="compositionally biased region" description="Low complexity" evidence="2">
    <location>
        <begin position="506"/>
        <end position="515"/>
    </location>
</feature>
<proteinExistence type="predicted"/>
<dbReference type="GO" id="GO:0005930">
    <property type="term" value="C:axoneme"/>
    <property type="evidence" value="ECO:0007669"/>
    <property type="project" value="UniProtKB-SubCell"/>
</dbReference>
<evidence type="ECO:0000256" key="2">
    <source>
        <dbReference type="SAM" id="MobiDB-lite"/>
    </source>
</evidence>
<dbReference type="InterPro" id="IPR032675">
    <property type="entry name" value="LRR_dom_sf"/>
</dbReference>
<dbReference type="OrthoDB" id="553239at2759"/>
<feature type="region of interest" description="Disordered" evidence="2">
    <location>
        <begin position="703"/>
        <end position="748"/>
    </location>
</feature>
<dbReference type="Gene3D" id="3.80.10.10">
    <property type="entry name" value="Ribonuclease Inhibitor"/>
    <property type="match status" value="4"/>
</dbReference>
<organism evidence="3 4">
    <name type="scientific">Chlamydomonas incerta</name>
    <dbReference type="NCBI Taxonomy" id="51695"/>
    <lineage>
        <taxon>Eukaryota</taxon>
        <taxon>Viridiplantae</taxon>
        <taxon>Chlorophyta</taxon>
        <taxon>core chlorophytes</taxon>
        <taxon>Chlorophyceae</taxon>
        <taxon>CS clade</taxon>
        <taxon>Chlamydomonadales</taxon>
        <taxon>Chlamydomonadaceae</taxon>
        <taxon>Chlamydomonas</taxon>
    </lineage>
</organism>
<dbReference type="PANTHER" id="PTHR13382">
    <property type="entry name" value="MITOCHONDRIAL ATP SYNTHASE COUPLING FACTOR B"/>
    <property type="match status" value="1"/>
</dbReference>
<accession>A0A835W3I6</accession>
<dbReference type="InterPro" id="IPR001611">
    <property type="entry name" value="Leu-rich_rpt"/>
</dbReference>
<dbReference type="SMART" id="SM00367">
    <property type="entry name" value="LRR_CC"/>
    <property type="match status" value="8"/>
</dbReference>
<dbReference type="EMBL" id="JAEHOC010000014">
    <property type="protein sequence ID" value="KAG2435943.1"/>
    <property type="molecule type" value="Genomic_DNA"/>
</dbReference>
<dbReference type="AlphaFoldDB" id="A0A835W3I6"/>
<gene>
    <name evidence="3" type="ORF">HXX76_007138</name>
</gene>